<name>A0AAE3QN70_9BACT</name>
<feature type="active site" description="Proton donor/acceptor" evidence="5">
    <location>
        <position position="150"/>
    </location>
</feature>
<dbReference type="InterPro" id="IPR020847">
    <property type="entry name" value="AP_endonuclease_F1_BS"/>
</dbReference>
<organism evidence="9 10">
    <name type="scientific">Xanthocytophaga flava</name>
    <dbReference type="NCBI Taxonomy" id="3048013"/>
    <lineage>
        <taxon>Bacteria</taxon>
        <taxon>Pseudomonadati</taxon>
        <taxon>Bacteroidota</taxon>
        <taxon>Cytophagia</taxon>
        <taxon>Cytophagales</taxon>
        <taxon>Rhodocytophagaceae</taxon>
        <taxon>Xanthocytophaga</taxon>
    </lineage>
</organism>
<dbReference type="PROSITE" id="PS51435">
    <property type="entry name" value="AP_NUCLEASE_F1_4"/>
    <property type="match status" value="1"/>
</dbReference>
<comment type="cofactor">
    <cofactor evidence="6">
        <name>Mg(2+)</name>
        <dbReference type="ChEBI" id="CHEBI:18420"/>
    </cofactor>
    <cofactor evidence="6">
        <name>Mn(2+)</name>
        <dbReference type="ChEBI" id="CHEBI:29035"/>
    </cofactor>
    <text evidence="6">Probably binds two magnesium or manganese ions per subunit.</text>
</comment>
<dbReference type="CDD" id="cd10281">
    <property type="entry name" value="Nape_like_AP-endo"/>
    <property type="match status" value="1"/>
</dbReference>
<dbReference type="SUPFAM" id="SSF56219">
    <property type="entry name" value="DNase I-like"/>
    <property type="match status" value="1"/>
</dbReference>
<dbReference type="GO" id="GO:0003906">
    <property type="term" value="F:DNA-(apurinic or apyrimidinic site) endonuclease activity"/>
    <property type="evidence" value="ECO:0007669"/>
    <property type="project" value="TreeGrafter"/>
</dbReference>
<evidence type="ECO:0000256" key="5">
    <source>
        <dbReference type="PIRSR" id="PIRSR604808-1"/>
    </source>
</evidence>
<dbReference type="GO" id="GO:0008311">
    <property type="term" value="F:double-stranded DNA 3'-5' DNA exonuclease activity"/>
    <property type="evidence" value="ECO:0007669"/>
    <property type="project" value="TreeGrafter"/>
</dbReference>
<feature type="binding site" evidence="6">
    <location>
        <position position="7"/>
    </location>
    <ligand>
        <name>Mg(2+)</name>
        <dbReference type="ChEBI" id="CHEBI:18420"/>
        <label>1</label>
    </ligand>
</feature>
<dbReference type="GO" id="GO:0003677">
    <property type="term" value="F:DNA binding"/>
    <property type="evidence" value="ECO:0007669"/>
    <property type="project" value="InterPro"/>
</dbReference>
<dbReference type="Proteomes" id="UP001241110">
    <property type="component" value="Unassembled WGS sequence"/>
</dbReference>
<evidence type="ECO:0000313" key="10">
    <source>
        <dbReference type="Proteomes" id="UP001241110"/>
    </source>
</evidence>
<evidence type="ECO:0000256" key="3">
    <source>
        <dbReference type="ARBA" id="ARBA00022801"/>
    </source>
</evidence>
<dbReference type="Gene3D" id="3.60.10.10">
    <property type="entry name" value="Endonuclease/exonuclease/phosphatase"/>
    <property type="match status" value="1"/>
</dbReference>
<comment type="caution">
    <text evidence="9">The sequence shown here is derived from an EMBL/GenBank/DDBJ whole genome shotgun (WGS) entry which is preliminary data.</text>
</comment>
<feature type="binding site" evidence="6">
    <location>
        <position position="246"/>
    </location>
    <ligand>
        <name>Mg(2+)</name>
        <dbReference type="ChEBI" id="CHEBI:18420"/>
        <label>1</label>
    </ligand>
</feature>
<dbReference type="RefSeq" id="WP_313981563.1">
    <property type="nucleotide sequence ID" value="NZ_JASJOS010000007.1"/>
</dbReference>
<feature type="binding site" evidence="6">
    <location>
        <position position="150"/>
    </location>
    <ligand>
        <name>Mg(2+)</name>
        <dbReference type="ChEBI" id="CHEBI:18420"/>
        <label>1</label>
    </ligand>
</feature>
<gene>
    <name evidence="9" type="ORF">QNI16_18170</name>
</gene>
<feature type="site" description="Interaction with DNA substrate" evidence="7">
    <location>
        <position position="247"/>
    </location>
</feature>
<dbReference type="PANTHER" id="PTHR22748">
    <property type="entry name" value="AP ENDONUCLEASE"/>
    <property type="match status" value="1"/>
</dbReference>
<reference evidence="9" key="1">
    <citation type="submission" date="2023-05" db="EMBL/GenBank/DDBJ databases">
        <authorList>
            <person name="Zhang X."/>
        </authorList>
    </citation>
    <scope>NUCLEOTIDE SEQUENCE</scope>
    <source>
        <strain evidence="9">YF14B1</strain>
    </source>
</reference>
<dbReference type="NCBIfam" id="TIGR00195">
    <property type="entry name" value="exoDNase_III"/>
    <property type="match status" value="1"/>
</dbReference>
<dbReference type="EMBL" id="JASJOS010000007">
    <property type="protein sequence ID" value="MDJ1482437.1"/>
    <property type="molecule type" value="Genomic_DNA"/>
</dbReference>
<evidence type="ECO:0000256" key="7">
    <source>
        <dbReference type="PIRSR" id="PIRSR604808-3"/>
    </source>
</evidence>
<feature type="site" description="Transition state stabilizer" evidence="7">
    <location>
        <position position="152"/>
    </location>
</feature>
<evidence type="ECO:0000256" key="6">
    <source>
        <dbReference type="PIRSR" id="PIRSR604808-2"/>
    </source>
</evidence>
<evidence type="ECO:0000259" key="8">
    <source>
        <dbReference type="Pfam" id="PF03372"/>
    </source>
</evidence>
<evidence type="ECO:0000313" key="9">
    <source>
        <dbReference type="EMBL" id="MDJ1482437.1"/>
    </source>
</evidence>
<feature type="binding site" evidence="6">
    <location>
        <position position="247"/>
    </location>
    <ligand>
        <name>Mg(2+)</name>
        <dbReference type="ChEBI" id="CHEBI:18420"/>
        <label>1</label>
    </ligand>
</feature>
<dbReference type="GO" id="GO:0006284">
    <property type="term" value="P:base-excision repair"/>
    <property type="evidence" value="ECO:0007669"/>
    <property type="project" value="TreeGrafter"/>
</dbReference>
<accession>A0AAE3QN70</accession>
<dbReference type="GO" id="GO:0008081">
    <property type="term" value="F:phosphoric diester hydrolase activity"/>
    <property type="evidence" value="ECO:0007669"/>
    <property type="project" value="TreeGrafter"/>
</dbReference>
<dbReference type="Pfam" id="PF03372">
    <property type="entry name" value="Exo_endo_phos"/>
    <property type="match status" value="1"/>
</dbReference>
<keyword evidence="6" id="KW-0464">Manganese</keyword>
<feature type="active site" description="Proton acceptor" evidence="5">
    <location>
        <position position="247"/>
    </location>
</feature>
<comment type="similarity">
    <text evidence="1">Belongs to the DNA repair enzymes AP/ExoA family.</text>
</comment>
<sequence>MKIISFNINGLRSGLQKGFLEWLKNEQPDIICLQEVKFDTPEHLNPLFEGLGYTYTHWYPAQKKGYSGVAILAKQPALQIIQGSGMEEYDREGRILRFDTNAFSLINVYVPSGTSGEIRQSFKMEWLDHFKQYILSIQHEQNKPLILCGDFNIAHQEIDIHNPKANQKSTGFLPEERQWVSKFLEAGFVDTYRYKNPQKQQYSWWTYRANARAKNLGWRIDYFFVSKDITTKIQESELLTDICFSDHCPIMIKLEV</sequence>
<dbReference type="InterPro" id="IPR004808">
    <property type="entry name" value="AP_endonuc_1"/>
</dbReference>
<dbReference type="InterPro" id="IPR036691">
    <property type="entry name" value="Endo/exonu/phosph_ase_sf"/>
</dbReference>
<feature type="site" description="Important for catalytic activity" evidence="7">
    <location>
        <position position="221"/>
    </location>
</feature>
<proteinExistence type="inferred from homology"/>
<evidence type="ECO:0000256" key="1">
    <source>
        <dbReference type="ARBA" id="ARBA00007092"/>
    </source>
</evidence>
<feature type="binding site" evidence="6">
    <location>
        <position position="152"/>
    </location>
    <ligand>
        <name>Mg(2+)</name>
        <dbReference type="ChEBI" id="CHEBI:18420"/>
        <label>1</label>
    </ligand>
</feature>
<dbReference type="GO" id="GO:0046872">
    <property type="term" value="F:metal ion binding"/>
    <property type="evidence" value="ECO:0007669"/>
    <property type="project" value="UniProtKB-KW"/>
</dbReference>
<evidence type="ECO:0000256" key="4">
    <source>
        <dbReference type="ARBA" id="ARBA00022842"/>
    </source>
</evidence>
<protein>
    <submittedName>
        <fullName evidence="9">Exodeoxyribonuclease III</fullName>
    </submittedName>
</protein>
<keyword evidence="4 6" id="KW-0460">Magnesium</keyword>
<dbReference type="NCBIfam" id="TIGR00633">
    <property type="entry name" value="xth"/>
    <property type="match status" value="1"/>
</dbReference>
<dbReference type="PANTHER" id="PTHR22748:SF6">
    <property type="entry name" value="DNA-(APURINIC OR APYRIMIDINIC SITE) ENDONUCLEASE"/>
    <property type="match status" value="1"/>
</dbReference>
<feature type="active site" evidence="5">
    <location>
        <position position="109"/>
    </location>
</feature>
<keyword evidence="3" id="KW-0378">Hydrolase</keyword>
<dbReference type="InterPro" id="IPR005135">
    <property type="entry name" value="Endo/exonuclease/phosphatase"/>
</dbReference>
<feature type="domain" description="Endonuclease/exonuclease/phosphatase" evidence="8">
    <location>
        <begin position="4"/>
        <end position="247"/>
    </location>
</feature>
<dbReference type="PROSITE" id="PS00726">
    <property type="entry name" value="AP_NUCLEASE_F1_1"/>
    <property type="match status" value="1"/>
</dbReference>
<dbReference type="FunFam" id="3.60.10.10:FF:000026">
    <property type="entry name" value="Exodeoxyribonuclease III"/>
    <property type="match status" value="1"/>
</dbReference>
<feature type="binding site" evidence="6">
    <location>
        <position position="35"/>
    </location>
    <ligand>
        <name>Mg(2+)</name>
        <dbReference type="ChEBI" id="CHEBI:18420"/>
        <label>1</label>
    </ligand>
</feature>
<keyword evidence="2 6" id="KW-0479">Metal-binding</keyword>
<evidence type="ECO:0000256" key="2">
    <source>
        <dbReference type="ARBA" id="ARBA00022723"/>
    </source>
</evidence>
<dbReference type="AlphaFoldDB" id="A0AAE3QN70"/>